<evidence type="ECO:0008006" key="5">
    <source>
        <dbReference type="Google" id="ProtNLM"/>
    </source>
</evidence>
<evidence type="ECO:0000259" key="2">
    <source>
        <dbReference type="PROSITE" id="PS51833"/>
    </source>
</evidence>
<dbReference type="InterPro" id="IPR014408">
    <property type="entry name" value="dGMP_Pdiesterase_EAL/HD-GYP"/>
</dbReference>
<dbReference type="SUPFAM" id="SSF109604">
    <property type="entry name" value="HD-domain/PDEase-like"/>
    <property type="match status" value="1"/>
</dbReference>
<dbReference type="Gene3D" id="1.10.3210.10">
    <property type="entry name" value="Hypothetical protein af1432"/>
    <property type="match status" value="1"/>
</dbReference>
<dbReference type="Pfam" id="PF08668">
    <property type="entry name" value="HDOD"/>
    <property type="match status" value="1"/>
</dbReference>
<dbReference type="PANTHER" id="PTHR33525:SF4">
    <property type="entry name" value="CYCLIC DI-GMP PHOSPHODIESTERASE CDGJ"/>
    <property type="match status" value="1"/>
</dbReference>
<dbReference type="EMBL" id="CP017448">
    <property type="protein sequence ID" value="AOV18622.1"/>
    <property type="molecule type" value="Genomic_DNA"/>
</dbReference>
<dbReference type="InterPro" id="IPR013976">
    <property type="entry name" value="HDOD"/>
</dbReference>
<feature type="domain" description="EAL" evidence="1">
    <location>
        <begin position="1"/>
        <end position="216"/>
    </location>
</feature>
<proteinExistence type="predicted"/>
<dbReference type="PIRSF" id="PIRSF003180">
    <property type="entry name" value="DiGMPpdiest_YuxH"/>
    <property type="match status" value="1"/>
</dbReference>
<organism evidence="3 4">
    <name type="scientific">Acidihalobacter aeolianus</name>
    <dbReference type="NCBI Taxonomy" id="2792603"/>
    <lineage>
        <taxon>Bacteria</taxon>
        <taxon>Pseudomonadati</taxon>
        <taxon>Pseudomonadota</taxon>
        <taxon>Gammaproteobacteria</taxon>
        <taxon>Chromatiales</taxon>
        <taxon>Ectothiorhodospiraceae</taxon>
        <taxon>Acidihalobacter</taxon>
    </lineage>
</organism>
<gene>
    <name evidence="3" type="ORF">BJI67_12550</name>
</gene>
<dbReference type="PANTHER" id="PTHR33525">
    <property type="match status" value="1"/>
</dbReference>
<protein>
    <recommendedName>
        <fullName evidence="5">EAL domain-containing protein</fullName>
    </recommendedName>
</protein>
<dbReference type="SUPFAM" id="SSF141868">
    <property type="entry name" value="EAL domain-like"/>
    <property type="match status" value="1"/>
</dbReference>
<dbReference type="Gene3D" id="3.20.20.450">
    <property type="entry name" value="EAL domain"/>
    <property type="match status" value="1"/>
</dbReference>
<reference evidence="3 4" key="1">
    <citation type="submission" date="2016-09" db="EMBL/GenBank/DDBJ databases">
        <title>Acidihalobacter prosperus V6 (DSM14174).</title>
        <authorList>
            <person name="Khaleque H.N."/>
            <person name="Ramsay J.P."/>
            <person name="Murphy R.J.T."/>
            <person name="Kaksonen A.H."/>
            <person name="Boxall N.J."/>
            <person name="Watkin E.L.J."/>
        </authorList>
    </citation>
    <scope>NUCLEOTIDE SEQUENCE [LARGE SCALE GENOMIC DNA]</scope>
    <source>
        <strain evidence="3 4">V6</strain>
    </source>
</reference>
<sequence>MSSNNPQTPSDTHLAYLARQPILNTQLQIVAFELLYRSGTQNIGPGPSVQNATATVMLHALGVIGLSSIASGRPVYINFDDANLLADLPELLPPDKVVLEILETAKPTTQLLERCKEWLGIGYRLALDDFIYRPEWEPFLKIVQIVKLDVRALGLDTFAAHVKMMKSHGLSVLAEKVESQEEYETCLKLGCDLFQGYFFARPEIISETKLPVVTTTLLEALRRIRQDSDTRELEHTISRDAAVLYRILRYAASIGFGAGKAPQTLTAAIMRLGRRNLQRWLTLELYASAHDINIAAGSLLDLANYRAELMSILASEVGLHHEDIDEAGAVGCLSLLDALFKRPMDKVIDGLALPSMITDALIHETGPLGQILSLTRALEQEESHTIARLCVQIGISETSLPELQAKALENQAKFSENY</sequence>
<dbReference type="AlphaFoldDB" id="A0A1D8KCE9"/>
<dbReference type="PROSITE" id="PS51833">
    <property type="entry name" value="HDOD"/>
    <property type="match status" value="1"/>
</dbReference>
<dbReference type="InterPro" id="IPR035919">
    <property type="entry name" value="EAL_sf"/>
</dbReference>
<dbReference type="Proteomes" id="UP000095342">
    <property type="component" value="Chromosome"/>
</dbReference>
<dbReference type="SMART" id="SM00052">
    <property type="entry name" value="EAL"/>
    <property type="match status" value="1"/>
</dbReference>
<dbReference type="InterPro" id="IPR001633">
    <property type="entry name" value="EAL_dom"/>
</dbReference>
<accession>A0A1D8KCE9</accession>
<dbReference type="Pfam" id="PF00563">
    <property type="entry name" value="EAL"/>
    <property type="match status" value="1"/>
</dbReference>
<evidence type="ECO:0000259" key="1">
    <source>
        <dbReference type="PROSITE" id="PS50883"/>
    </source>
</evidence>
<name>A0A1D8KCE9_9GAMM</name>
<feature type="domain" description="HDOD" evidence="2">
    <location>
        <begin position="210"/>
        <end position="399"/>
    </location>
</feature>
<dbReference type="PROSITE" id="PS50883">
    <property type="entry name" value="EAL"/>
    <property type="match status" value="1"/>
</dbReference>
<evidence type="ECO:0000313" key="3">
    <source>
        <dbReference type="EMBL" id="AOV18622.1"/>
    </source>
</evidence>
<dbReference type="InterPro" id="IPR052340">
    <property type="entry name" value="RNase_Y/CdgJ"/>
</dbReference>
<evidence type="ECO:0000313" key="4">
    <source>
        <dbReference type="Proteomes" id="UP000095342"/>
    </source>
</evidence>
<dbReference type="KEGG" id="aaeo:BJI67_12550"/>
<keyword evidence="4" id="KW-1185">Reference proteome</keyword>